<dbReference type="PANTHER" id="PTHR40640">
    <property type="entry name" value="ANCHORED GLYCOPROTEIN, PUTATIVE (AFU_ORTHOLOGUE AFUA_8G04860)-RELATED"/>
    <property type="match status" value="1"/>
</dbReference>
<feature type="signal peptide" evidence="2">
    <location>
        <begin position="1"/>
        <end position="20"/>
    </location>
</feature>
<feature type="chain" id="PRO_5042048007" description="GPI anchored protein" evidence="2">
    <location>
        <begin position="21"/>
        <end position="217"/>
    </location>
</feature>
<evidence type="ECO:0000313" key="3">
    <source>
        <dbReference type="EMBL" id="WEW57417.1"/>
    </source>
</evidence>
<organism evidence="3 4">
    <name type="scientific">Emydomyces testavorans</name>
    <dbReference type="NCBI Taxonomy" id="2070801"/>
    <lineage>
        <taxon>Eukaryota</taxon>
        <taxon>Fungi</taxon>
        <taxon>Dikarya</taxon>
        <taxon>Ascomycota</taxon>
        <taxon>Pezizomycotina</taxon>
        <taxon>Eurotiomycetes</taxon>
        <taxon>Eurotiomycetidae</taxon>
        <taxon>Onygenales</taxon>
        <taxon>Nannizziopsiaceae</taxon>
        <taxon>Emydomyces</taxon>
    </lineage>
</organism>
<dbReference type="AlphaFoldDB" id="A0AAF0II01"/>
<proteinExistence type="predicted"/>
<keyword evidence="2" id="KW-0732">Signal</keyword>
<protein>
    <recommendedName>
        <fullName evidence="5">GPI anchored protein</fullName>
    </recommendedName>
</protein>
<accession>A0AAF0II01</accession>
<reference evidence="3" key="1">
    <citation type="submission" date="2023-03" db="EMBL/GenBank/DDBJ databases">
        <title>Emydomyces testavorans Genome Sequence.</title>
        <authorList>
            <person name="Hoyer L."/>
        </authorList>
    </citation>
    <scope>NUCLEOTIDE SEQUENCE</scope>
    <source>
        <strain evidence="3">16-2883</strain>
    </source>
</reference>
<dbReference type="Proteomes" id="UP001219355">
    <property type="component" value="Chromosome 2"/>
</dbReference>
<name>A0AAF0II01_9EURO</name>
<evidence type="ECO:0008006" key="5">
    <source>
        <dbReference type="Google" id="ProtNLM"/>
    </source>
</evidence>
<feature type="region of interest" description="Disordered" evidence="1">
    <location>
        <begin position="164"/>
        <end position="196"/>
    </location>
</feature>
<dbReference type="EMBL" id="CP120628">
    <property type="protein sequence ID" value="WEW57417.1"/>
    <property type="molecule type" value="Genomic_DNA"/>
</dbReference>
<evidence type="ECO:0000256" key="1">
    <source>
        <dbReference type="SAM" id="MobiDB-lite"/>
    </source>
</evidence>
<gene>
    <name evidence="3" type="ORF">PRK78_002884</name>
</gene>
<keyword evidence="4" id="KW-1185">Reference proteome</keyword>
<dbReference type="PANTHER" id="PTHR40640:SF1">
    <property type="entry name" value="ANCHORED GLYCOPROTEIN, PUTATIVE (AFU_ORTHOLOGUE AFUA_8G04860)-RELATED"/>
    <property type="match status" value="1"/>
</dbReference>
<evidence type="ECO:0000256" key="2">
    <source>
        <dbReference type="SAM" id="SignalP"/>
    </source>
</evidence>
<evidence type="ECO:0000313" key="4">
    <source>
        <dbReference type="Proteomes" id="UP001219355"/>
    </source>
</evidence>
<sequence length="217" mass="21903">MLNRSTTLLAAWLFSSFALAVQEKRDGPSPTVSLWLPEFEGPHDELQWAASVISAKPTITSYALCPADIDLDICKESAIITVAQGSNTYELYNTIDLAGSQAKNEVHCQLSGTTRASCVGTVSASSRGVATTTVASTVFSASMSFIPVTVTAGAEKLNNVPAATTTGAGSTGATTGGAARTTTTATTASRGGVPRATGTTGWLVGGAAVAVAAIAAL</sequence>